<dbReference type="EMBL" id="PJQM01004846">
    <property type="protein sequence ID" value="RCH83136.1"/>
    <property type="molecule type" value="Genomic_DNA"/>
</dbReference>
<comment type="caution">
    <text evidence="1">The sequence shown here is derived from an EMBL/GenBank/DDBJ whole genome shotgun (WGS) entry which is preliminary data.</text>
</comment>
<organism evidence="1 2">
    <name type="scientific">Rhizopus stolonifer</name>
    <name type="common">Rhizopus nigricans</name>
    <dbReference type="NCBI Taxonomy" id="4846"/>
    <lineage>
        <taxon>Eukaryota</taxon>
        <taxon>Fungi</taxon>
        <taxon>Fungi incertae sedis</taxon>
        <taxon>Mucoromycota</taxon>
        <taxon>Mucoromycotina</taxon>
        <taxon>Mucoromycetes</taxon>
        <taxon>Mucorales</taxon>
        <taxon>Mucorineae</taxon>
        <taxon>Rhizopodaceae</taxon>
        <taxon>Rhizopus</taxon>
    </lineage>
</organism>
<sequence length="59" mass="7206">MKFNVWRKRYMNKPQENGLKAKVSTLLERLHLLPFRKMKFSSYVYYQQNDLKLVRGLKA</sequence>
<dbReference type="OrthoDB" id="2278239at2759"/>
<gene>
    <name evidence="1" type="ORF">CU098_000365</name>
</gene>
<reference evidence="1 2" key="1">
    <citation type="journal article" date="2018" name="G3 (Bethesda)">
        <title>Phylogenetic and Phylogenomic Definition of Rhizopus Species.</title>
        <authorList>
            <person name="Gryganskyi A.P."/>
            <person name="Golan J."/>
            <person name="Dolatabadi S."/>
            <person name="Mondo S."/>
            <person name="Robb S."/>
            <person name="Idnurm A."/>
            <person name="Muszewska A."/>
            <person name="Steczkiewicz K."/>
            <person name="Masonjones S."/>
            <person name="Liao H.L."/>
            <person name="Gajdeczka M.T."/>
            <person name="Anike F."/>
            <person name="Vuek A."/>
            <person name="Anishchenko I.M."/>
            <person name="Voigt K."/>
            <person name="de Hoog G.S."/>
            <person name="Smith M.E."/>
            <person name="Heitman J."/>
            <person name="Vilgalys R."/>
            <person name="Stajich J.E."/>
        </authorList>
    </citation>
    <scope>NUCLEOTIDE SEQUENCE [LARGE SCALE GENOMIC DNA]</scope>
    <source>
        <strain evidence="1 2">LSU 92-RS-03</strain>
    </source>
</reference>
<keyword evidence="2" id="KW-1185">Reference proteome</keyword>
<dbReference type="Proteomes" id="UP000253551">
    <property type="component" value="Unassembled WGS sequence"/>
</dbReference>
<proteinExistence type="predicted"/>
<name>A0A367IZM0_RHIST</name>
<evidence type="ECO:0000313" key="2">
    <source>
        <dbReference type="Proteomes" id="UP000253551"/>
    </source>
</evidence>
<accession>A0A367IZM0</accession>
<dbReference type="AlphaFoldDB" id="A0A367IZM0"/>
<feature type="non-terminal residue" evidence="1">
    <location>
        <position position="59"/>
    </location>
</feature>
<protein>
    <submittedName>
        <fullName evidence="1">Uncharacterized protein</fullName>
    </submittedName>
</protein>
<evidence type="ECO:0000313" key="1">
    <source>
        <dbReference type="EMBL" id="RCH83136.1"/>
    </source>
</evidence>